<dbReference type="InterPro" id="IPR036259">
    <property type="entry name" value="MFS_trans_sf"/>
</dbReference>
<dbReference type="PANTHER" id="PTHR23523">
    <property type="match status" value="1"/>
</dbReference>
<dbReference type="InterPro" id="IPR011701">
    <property type="entry name" value="MFS"/>
</dbReference>
<dbReference type="PANTHER" id="PTHR23523:SF2">
    <property type="entry name" value="2-NITROIMIDAZOLE TRANSPORTER"/>
    <property type="match status" value="1"/>
</dbReference>
<evidence type="ECO:0000313" key="2">
    <source>
        <dbReference type="EMBL" id="VEG50746.1"/>
    </source>
</evidence>
<sequence>MTLDAPDGTGQAPGSLWRGRILLIVGIVLLGVSLRYAVTGLSPFLPQIQADLGMGDAPLTLLTMLPTLFFGLAGFCAPVLMRRTSLELTAVTAMGLAAAGTALRPLFDSVPLFLVLSAVALFGMGMGNVVGAPLVKKYFSDRPAPVLTAFALLMQAGATIPAMLALPLADLGGGWRFSIGSWALLSIVAAIPWVIQLLKVSREDHADDAPAQSGGRAYGLGQLLRNPISVGTALFYAMASLNTYAMLSWMPTILQDNGHSSETAAAAYAIFTFLTLPMAVVSPIIGSKMRNPFPYAAALAVLPALGFLGVVLAPGLPFLWATLIGLIGGAFPLAIAMFNQRTRTEHGSGALSGFAMGVGYLFGTVGPLLGGWLNPATGSWTLPLLVYALMGVPMLLGAWMMSKPGRYLEDRFEPAAV</sequence>
<organism evidence="2 3">
    <name type="scientific">Mycolicibacterium chitae</name>
    <name type="common">Mycobacterium chitae</name>
    <dbReference type="NCBI Taxonomy" id="1792"/>
    <lineage>
        <taxon>Bacteria</taxon>
        <taxon>Bacillati</taxon>
        <taxon>Actinomycetota</taxon>
        <taxon>Actinomycetes</taxon>
        <taxon>Mycobacteriales</taxon>
        <taxon>Mycobacteriaceae</taxon>
        <taxon>Mycolicibacterium</taxon>
    </lineage>
</organism>
<accession>A0A448IE51</accession>
<protein>
    <submittedName>
        <fullName evidence="2">MFS transporter</fullName>
    </submittedName>
</protein>
<keyword evidence="1" id="KW-1133">Transmembrane helix</keyword>
<feature type="transmembrane region" description="Helical" evidence="1">
    <location>
        <begin position="266"/>
        <end position="286"/>
    </location>
</feature>
<reference evidence="2 3" key="1">
    <citation type="submission" date="2018-12" db="EMBL/GenBank/DDBJ databases">
        <authorList>
            <consortium name="Pathogen Informatics"/>
        </authorList>
    </citation>
    <scope>NUCLEOTIDE SEQUENCE [LARGE SCALE GENOMIC DNA]</scope>
    <source>
        <strain evidence="2 3">NCTC10485</strain>
    </source>
</reference>
<dbReference type="OrthoDB" id="5317164at2"/>
<feature type="transmembrane region" description="Helical" evidence="1">
    <location>
        <begin position="384"/>
        <end position="401"/>
    </location>
</feature>
<evidence type="ECO:0000256" key="1">
    <source>
        <dbReference type="SAM" id="Phobius"/>
    </source>
</evidence>
<evidence type="ECO:0000313" key="3">
    <source>
        <dbReference type="Proteomes" id="UP000282551"/>
    </source>
</evidence>
<proteinExistence type="predicted"/>
<feature type="transmembrane region" description="Helical" evidence="1">
    <location>
        <begin position="147"/>
        <end position="169"/>
    </location>
</feature>
<keyword evidence="3" id="KW-1185">Reference proteome</keyword>
<feature type="transmembrane region" description="Helical" evidence="1">
    <location>
        <begin position="21"/>
        <end position="38"/>
    </location>
</feature>
<dbReference type="Pfam" id="PF07690">
    <property type="entry name" value="MFS_1"/>
    <property type="match status" value="1"/>
</dbReference>
<dbReference type="Gene3D" id="1.20.1250.20">
    <property type="entry name" value="MFS general substrate transporter like domains"/>
    <property type="match status" value="2"/>
</dbReference>
<dbReference type="GO" id="GO:0022857">
    <property type="term" value="F:transmembrane transporter activity"/>
    <property type="evidence" value="ECO:0007669"/>
    <property type="project" value="InterPro"/>
</dbReference>
<feature type="transmembrane region" description="Helical" evidence="1">
    <location>
        <begin position="318"/>
        <end position="338"/>
    </location>
</feature>
<dbReference type="AlphaFoldDB" id="A0A448IE51"/>
<keyword evidence="1" id="KW-0472">Membrane</keyword>
<feature type="transmembrane region" description="Helical" evidence="1">
    <location>
        <begin position="58"/>
        <end position="81"/>
    </location>
</feature>
<gene>
    <name evidence="2" type="primary">yeaN_3</name>
    <name evidence="2" type="ORF">NCTC10485_05066</name>
</gene>
<feature type="transmembrane region" description="Helical" evidence="1">
    <location>
        <begin position="113"/>
        <end position="135"/>
    </location>
</feature>
<dbReference type="SUPFAM" id="SSF103473">
    <property type="entry name" value="MFS general substrate transporter"/>
    <property type="match status" value="1"/>
</dbReference>
<name>A0A448IE51_MYCCI</name>
<feature type="transmembrane region" description="Helical" evidence="1">
    <location>
        <begin position="293"/>
        <end position="312"/>
    </location>
</feature>
<feature type="transmembrane region" description="Helical" evidence="1">
    <location>
        <begin position="88"/>
        <end position="107"/>
    </location>
</feature>
<dbReference type="EMBL" id="LR134355">
    <property type="protein sequence ID" value="VEG50746.1"/>
    <property type="molecule type" value="Genomic_DNA"/>
</dbReference>
<keyword evidence="1" id="KW-0812">Transmembrane</keyword>
<feature type="transmembrane region" description="Helical" evidence="1">
    <location>
        <begin position="233"/>
        <end position="254"/>
    </location>
</feature>
<feature type="transmembrane region" description="Helical" evidence="1">
    <location>
        <begin position="350"/>
        <end position="372"/>
    </location>
</feature>
<feature type="transmembrane region" description="Helical" evidence="1">
    <location>
        <begin position="175"/>
        <end position="195"/>
    </location>
</feature>
<dbReference type="Proteomes" id="UP000282551">
    <property type="component" value="Chromosome"/>
</dbReference>
<dbReference type="RefSeq" id="WP_126336339.1">
    <property type="nucleotide sequence ID" value="NZ_AP022604.1"/>
</dbReference>
<dbReference type="InterPro" id="IPR052524">
    <property type="entry name" value="MFS_Cyanate_Porter"/>
</dbReference>